<dbReference type="NCBIfam" id="NF004326">
    <property type="entry name" value="PRK05720.1"/>
    <property type="match status" value="1"/>
</dbReference>
<dbReference type="PANTHER" id="PTHR43475">
    <property type="entry name" value="METHYLTHIORIBOSE-1-PHOSPHATE ISOMERASE"/>
    <property type="match status" value="1"/>
</dbReference>
<keyword evidence="2" id="KW-0028">Amino-acid biosynthesis</keyword>
<accession>A0ABW2YFW6</accession>
<evidence type="ECO:0000313" key="3">
    <source>
        <dbReference type="EMBL" id="MFD0727252.1"/>
    </source>
</evidence>
<protein>
    <recommendedName>
        <fullName evidence="2">Methylthioribose-1-phosphate isomerase</fullName>
        <shortName evidence="2">M1Pi</shortName>
        <shortName evidence="2">MTR-1-P isomerase</shortName>
        <ecNumber evidence="2">5.3.1.23</ecNumber>
    </recommendedName>
    <alternativeName>
        <fullName evidence="2">S-methyl-5-thioribose-1-phosphate isomerase</fullName>
    </alternativeName>
</protein>
<dbReference type="NCBIfam" id="TIGR00512">
    <property type="entry name" value="salvage_mtnA"/>
    <property type="match status" value="1"/>
</dbReference>
<feature type="binding site" evidence="2">
    <location>
        <position position="105"/>
    </location>
    <ligand>
        <name>substrate</name>
    </ligand>
</feature>
<dbReference type="InterPro" id="IPR011559">
    <property type="entry name" value="Initiation_fac_2B_a/b/d"/>
</dbReference>
<comment type="function">
    <text evidence="2">Catalyzes the interconversion of methylthioribose-1-phosphate (MTR-1-P) into methylthioribulose-1-phosphate (MTRu-1-P).</text>
</comment>
<feature type="binding site" evidence="2">
    <location>
        <position position="208"/>
    </location>
    <ligand>
        <name>substrate</name>
    </ligand>
</feature>
<organism evidence="3 4">
    <name type="scientific">Lysobacter brunescens</name>
    <dbReference type="NCBI Taxonomy" id="262323"/>
    <lineage>
        <taxon>Bacteria</taxon>
        <taxon>Pseudomonadati</taxon>
        <taxon>Pseudomonadota</taxon>
        <taxon>Gammaproteobacteria</taxon>
        <taxon>Lysobacterales</taxon>
        <taxon>Lysobacteraceae</taxon>
        <taxon>Lysobacter</taxon>
    </lineage>
</organism>
<dbReference type="Proteomes" id="UP001597110">
    <property type="component" value="Unassembled WGS sequence"/>
</dbReference>
<comment type="caution">
    <text evidence="3">The sequence shown here is derived from an EMBL/GenBank/DDBJ whole genome shotgun (WGS) entry which is preliminary data.</text>
</comment>
<comment type="catalytic activity">
    <reaction evidence="2">
        <text>5-(methylsulfanyl)-alpha-D-ribose 1-phosphate = 5-(methylsulfanyl)-D-ribulose 1-phosphate</text>
        <dbReference type="Rhea" id="RHEA:19989"/>
        <dbReference type="ChEBI" id="CHEBI:58533"/>
        <dbReference type="ChEBI" id="CHEBI:58548"/>
        <dbReference type="EC" id="5.3.1.23"/>
    </reaction>
</comment>
<dbReference type="GO" id="GO:0046523">
    <property type="term" value="F:S-methyl-5-thioribose-1-phosphate isomerase activity"/>
    <property type="evidence" value="ECO:0007669"/>
    <property type="project" value="UniProtKB-EC"/>
</dbReference>
<dbReference type="Pfam" id="PF01008">
    <property type="entry name" value="IF-2B"/>
    <property type="match status" value="1"/>
</dbReference>
<dbReference type="InterPro" id="IPR005251">
    <property type="entry name" value="IF-M1Pi"/>
</dbReference>
<dbReference type="InterPro" id="IPR000649">
    <property type="entry name" value="IF-2B-related"/>
</dbReference>
<feature type="active site" description="Proton donor" evidence="2">
    <location>
        <position position="249"/>
    </location>
</feature>
<dbReference type="InterPro" id="IPR027363">
    <property type="entry name" value="M1Pi_N"/>
</dbReference>
<keyword evidence="2" id="KW-0486">Methionine biosynthesis</keyword>
<gene>
    <name evidence="2 3" type="primary">mtnA</name>
    <name evidence="3" type="ORF">ACFQ0E_16780</name>
</gene>
<dbReference type="HAMAP" id="MF_01678">
    <property type="entry name" value="Salvage_MtnA"/>
    <property type="match status" value="1"/>
</dbReference>
<dbReference type="InterPro" id="IPR042529">
    <property type="entry name" value="IF_2B-like_C"/>
</dbReference>
<sequence length="358" mass="38060">MTDPIDYARYDRIRPIRWTGDTLELLDQRKLPFEVRYIPCTTCASVAVAIHALIVRGAPAIGIAAAWGVVLAARELDASGAGAGLDAAAAAERLEPAMQQLNAARPTAVNLAWALQRMRRALSTAGEDWRGVLLREARAIADEDLAANHRMGKLGAGLIANGSGVLTHCNTGSLATAGFGTALGVIRAGVAQGKVERVYAGETRPWLQGARLTVWELQQDGIDATLIADSAASHLMKTGQVQWVIVGADRICANGDTANKIGTYQLAIAARYHGVKFMVVAPSSTVDMATPNGGKIEIEERDQAEMLGLGGTRTAAEGVRAWNPVFDVTPSELIDAIVTERGVVERPNRVSMQTFFGP</sequence>
<keyword evidence="1 2" id="KW-0413">Isomerase</keyword>
<dbReference type="InterPro" id="IPR037171">
    <property type="entry name" value="NagB/RpiA_transferase-like"/>
</dbReference>
<dbReference type="EC" id="5.3.1.23" evidence="2"/>
<comment type="pathway">
    <text evidence="2">Amino-acid biosynthesis; L-methionine biosynthesis via salvage pathway; L-methionine from S-methyl-5-thio-alpha-D-ribose 1-phosphate: step 1/6.</text>
</comment>
<dbReference type="RefSeq" id="WP_386825791.1">
    <property type="nucleotide sequence ID" value="NZ_JBHTIF010000004.1"/>
</dbReference>
<dbReference type="SUPFAM" id="SSF100950">
    <property type="entry name" value="NagB/RpiA/CoA transferase-like"/>
    <property type="match status" value="1"/>
</dbReference>
<name>A0ABW2YFW6_9GAMM</name>
<dbReference type="Gene3D" id="3.40.50.10470">
    <property type="entry name" value="Translation initiation factor eif-2b, domain 2"/>
    <property type="match status" value="1"/>
</dbReference>
<feature type="site" description="Transition state stabilizer" evidence="2">
    <location>
        <position position="169"/>
    </location>
</feature>
<feature type="binding site" evidence="2">
    <location>
        <begin position="56"/>
        <end position="58"/>
    </location>
    <ligand>
        <name>substrate</name>
    </ligand>
</feature>
<reference evidence="4" key="1">
    <citation type="journal article" date="2019" name="Int. J. Syst. Evol. Microbiol.">
        <title>The Global Catalogue of Microorganisms (GCM) 10K type strain sequencing project: providing services to taxonomists for standard genome sequencing and annotation.</title>
        <authorList>
            <consortium name="The Broad Institute Genomics Platform"/>
            <consortium name="The Broad Institute Genome Sequencing Center for Infectious Disease"/>
            <person name="Wu L."/>
            <person name="Ma J."/>
        </authorList>
    </citation>
    <scope>NUCLEOTIDE SEQUENCE [LARGE SCALE GENOMIC DNA]</scope>
    <source>
        <strain evidence="4">CCUG 55585</strain>
    </source>
</reference>
<evidence type="ECO:0000313" key="4">
    <source>
        <dbReference type="Proteomes" id="UP001597110"/>
    </source>
</evidence>
<evidence type="ECO:0000256" key="2">
    <source>
        <dbReference type="HAMAP-Rule" id="MF_01678"/>
    </source>
</evidence>
<keyword evidence="4" id="KW-1185">Reference proteome</keyword>
<dbReference type="NCBIfam" id="TIGR00524">
    <property type="entry name" value="eIF-2B_rel"/>
    <property type="match status" value="1"/>
</dbReference>
<dbReference type="EMBL" id="JBHTIF010000004">
    <property type="protein sequence ID" value="MFD0727252.1"/>
    <property type="molecule type" value="Genomic_DNA"/>
</dbReference>
<dbReference type="PANTHER" id="PTHR43475:SF1">
    <property type="entry name" value="METHYLTHIORIBOSE-1-PHOSPHATE ISOMERASE"/>
    <property type="match status" value="1"/>
</dbReference>
<dbReference type="Gene3D" id="1.20.120.420">
    <property type="entry name" value="translation initiation factor eif-2b, domain 1"/>
    <property type="match status" value="1"/>
</dbReference>
<proteinExistence type="inferred from homology"/>
<comment type="similarity">
    <text evidence="2">Belongs to the EIF-2B alpha/beta/delta subunits family. MtnA subfamily.</text>
</comment>
<evidence type="ECO:0000256" key="1">
    <source>
        <dbReference type="ARBA" id="ARBA00023235"/>
    </source>
</evidence>
<feature type="binding site" evidence="2">
    <location>
        <begin position="259"/>
        <end position="260"/>
    </location>
    <ligand>
        <name>substrate</name>
    </ligand>
</feature>